<dbReference type="EMBL" id="UIGT01000001">
    <property type="protein sequence ID" value="SUX78416.1"/>
    <property type="molecule type" value="Genomic_DNA"/>
</dbReference>
<sequence length="265" mass="30099">MSKSNNYLAIIERIFFSHYQVGMREFEFNRTEIAAMAAELGIDIPKNVGDVIYSVRYRIDLPERISNTAEPGHEWIISGVKRAGYKFHQVKMNRVVPRDDLVTIKIPDATPEIIERYALSDEQALLAKVRYNRLIDTFLGITASSLQNHLRTTVKGVGQIEIDEIYVAVDKYGRQFVIPVQAKGGNDKHAVVQTKQDILCCAEKFPQLICKAVSAQFMENNKIAMFELVVQDDEVKIVDEKHYLLVSASSITDRDIVQYSQLAKS</sequence>
<reference evidence="1 2" key="1">
    <citation type="submission" date="2018-06" db="EMBL/GenBank/DDBJ databases">
        <authorList>
            <consortium name="Pathogen Informatics"/>
            <person name="Doyle S."/>
        </authorList>
    </citation>
    <scope>NUCLEOTIDE SEQUENCE [LARGE SCALE GENOMIC DNA]</scope>
    <source>
        <strain evidence="1 2">NCTC8782</strain>
    </source>
</reference>
<gene>
    <name evidence="1" type="ORF">NCTC8782_00872</name>
</gene>
<evidence type="ECO:0000313" key="1">
    <source>
        <dbReference type="EMBL" id="SUX78416.1"/>
    </source>
</evidence>
<organism evidence="1 2">
    <name type="scientific">Citrobacter youngae</name>
    <dbReference type="NCBI Taxonomy" id="133448"/>
    <lineage>
        <taxon>Bacteria</taxon>
        <taxon>Pseudomonadati</taxon>
        <taxon>Pseudomonadota</taxon>
        <taxon>Gammaproteobacteria</taxon>
        <taxon>Enterobacterales</taxon>
        <taxon>Enterobacteriaceae</taxon>
        <taxon>Citrobacter</taxon>
        <taxon>Citrobacter freundii complex</taxon>
    </lineage>
</organism>
<dbReference type="RefSeq" id="WP_115601065.1">
    <property type="nucleotide sequence ID" value="NZ_UIGT01000001.1"/>
</dbReference>
<evidence type="ECO:0000313" key="2">
    <source>
        <dbReference type="Proteomes" id="UP000255286"/>
    </source>
</evidence>
<comment type="caution">
    <text evidence="1">The sequence shown here is derived from an EMBL/GenBank/DDBJ whole genome shotgun (WGS) entry which is preliminary data.</text>
</comment>
<dbReference type="AlphaFoldDB" id="A0A9Q7ZJK9"/>
<dbReference type="Proteomes" id="UP000255286">
    <property type="component" value="Unassembled WGS sequence"/>
</dbReference>
<proteinExistence type="predicted"/>
<name>A0A9Q7ZJK9_9ENTR</name>
<evidence type="ECO:0008006" key="3">
    <source>
        <dbReference type="Google" id="ProtNLM"/>
    </source>
</evidence>
<accession>A0A9Q7ZJK9</accession>
<protein>
    <recommendedName>
        <fullName evidence="3">Endonuclease</fullName>
    </recommendedName>
</protein>
<dbReference type="REBASE" id="426241">
    <property type="entry name" value="Cfr8782ORF873P"/>
</dbReference>